<gene>
    <name evidence="2" type="ORF">BIU88_05700</name>
</gene>
<dbReference type="Gene3D" id="3.40.390.10">
    <property type="entry name" value="Collagenase (Catalytic Domain)"/>
    <property type="match status" value="1"/>
</dbReference>
<feature type="region of interest" description="Disordered" evidence="1">
    <location>
        <begin position="1"/>
        <end position="76"/>
    </location>
</feature>
<proteinExistence type="predicted"/>
<dbReference type="OrthoDB" id="681650at2"/>
<evidence type="ECO:0000256" key="1">
    <source>
        <dbReference type="SAM" id="MobiDB-lite"/>
    </source>
</evidence>
<accession>A0A1D8CXM4</accession>
<name>A0A1D8CXM4_CHLLM</name>
<dbReference type="AlphaFoldDB" id="A0A1D8CXM4"/>
<dbReference type="InterPro" id="IPR024079">
    <property type="entry name" value="MetalloPept_cat_dom_sf"/>
</dbReference>
<reference evidence="2" key="1">
    <citation type="submission" date="2016-09" db="EMBL/GenBank/DDBJ databases">
        <title>Genome sequence of Chlorobaculum limnaeum.</title>
        <authorList>
            <person name="Liu Z."/>
            <person name="Tank M."/>
            <person name="Bryant D.A."/>
        </authorList>
    </citation>
    <scope>NUCLEOTIDE SEQUENCE [LARGE SCALE GENOMIC DNA]</scope>
    <source>
        <strain evidence="2">DSM 1677</strain>
    </source>
</reference>
<feature type="compositionally biased region" description="Basic and acidic residues" evidence="1">
    <location>
        <begin position="41"/>
        <end position="63"/>
    </location>
</feature>
<sequence>MSSFAKKSKAGSQNAHQNASKPKRPFFDQSHTPEPFFQRQPEARKADQPDSKLNADKRLRRLDFSAVTRPPSDARLRVPSAGEIQGMLSSGNVDEAVVLSRVRKLLERMYRERKLRGVVNIDITMHELFPIPGVLDQAAFERYIDPTDREMVYKSVHEASIKPQEKDRENLKRSLESASGNAGLVANDKAGLEAVFGTGKHLATAAQNYRRIHVQLNELASKIDTNVTTDYNLDTEVSFTGGWAFRGVMHLRAKYVTNPFTTLAQSTFIHEAAHLSNPDIGDHGYYGSPGFESAAEETKINNAAHYEELPRRIWGVSSYARKTFTPGTSKSLTSEQKIRTRAYNYFRMAWHSAVMTQDLLRKVRIKQTDGKKFEKELRSNKKMVDQLLEVSQLMDMTLHEQSARPPEITLLDVTTAESIAREIHLAWNKVTTLSKDQIMSPLPFQQWHPFLDAAFEYLGMSIAVDSSLTAHGGILGDAKRDCKLVDWLHDHYHRIETLS</sequence>
<dbReference type="GO" id="GO:0008237">
    <property type="term" value="F:metallopeptidase activity"/>
    <property type="evidence" value="ECO:0007669"/>
    <property type="project" value="InterPro"/>
</dbReference>
<evidence type="ECO:0000313" key="2">
    <source>
        <dbReference type="EMBL" id="AOS83686.1"/>
    </source>
</evidence>
<feature type="compositionally biased region" description="Polar residues" evidence="1">
    <location>
        <begin position="1"/>
        <end position="20"/>
    </location>
</feature>
<keyword evidence="3" id="KW-1185">Reference proteome</keyword>
<dbReference type="EMBL" id="CP017305">
    <property type="protein sequence ID" value="AOS83686.1"/>
    <property type="molecule type" value="Genomic_DNA"/>
</dbReference>
<dbReference type="RefSeq" id="WP_069809487.1">
    <property type="nucleotide sequence ID" value="NZ_CP017305.1"/>
</dbReference>
<evidence type="ECO:0000313" key="3">
    <source>
        <dbReference type="Proteomes" id="UP000095185"/>
    </source>
</evidence>
<dbReference type="Proteomes" id="UP000095185">
    <property type="component" value="Chromosome"/>
</dbReference>
<organism evidence="2 3">
    <name type="scientific">Chlorobaculum limnaeum</name>
    <dbReference type="NCBI Taxonomy" id="274537"/>
    <lineage>
        <taxon>Bacteria</taxon>
        <taxon>Pseudomonadati</taxon>
        <taxon>Chlorobiota</taxon>
        <taxon>Chlorobiia</taxon>
        <taxon>Chlorobiales</taxon>
        <taxon>Chlorobiaceae</taxon>
        <taxon>Chlorobaculum</taxon>
    </lineage>
</organism>
<protein>
    <submittedName>
        <fullName evidence="2">Uncharacterized protein</fullName>
    </submittedName>
</protein>
<dbReference type="KEGG" id="clz:BIU88_05700"/>